<dbReference type="CDD" id="cd04623">
    <property type="entry name" value="CBS_pair_bac_euk"/>
    <property type="match status" value="1"/>
</dbReference>
<dbReference type="InterPro" id="IPR051257">
    <property type="entry name" value="Diverse_CBS-Domain"/>
</dbReference>
<dbReference type="InterPro" id="IPR044725">
    <property type="entry name" value="CBSX3_CBS_dom"/>
</dbReference>
<evidence type="ECO:0000313" key="4">
    <source>
        <dbReference type="EMBL" id="PFG74174.1"/>
    </source>
</evidence>
<keyword evidence="5" id="KW-1185">Reference proteome</keyword>
<dbReference type="PROSITE" id="PS51371">
    <property type="entry name" value="CBS"/>
    <property type="match status" value="2"/>
</dbReference>
<accession>A0A2A9HDU7</accession>
<dbReference type="Gene3D" id="3.10.580.10">
    <property type="entry name" value="CBS-domain"/>
    <property type="match status" value="1"/>
</dbReference>
<dbReference type="SMART" id="SM00116">
    <property type="entry name" value="CBS"/>
    <property type="match status" value="2"/>
</dbReference>
<dbReference type="PANTHER" id="PTHR43080">
    <property type="entry name" value="CBS DOMAIN-CONTAINING PROTEIN CBSX3, MITOCHONDRIAL"/>
    <property type="match status" value="1"/>
</dbReference>
<comment type="caution">
    <text evidence="4">The sequence shown here is derived from an EMBL/GenBank/DDBJ whole genome shotgun (WGS) entry which is preliminary data.</text>
</comment>
<proteinExistence type="predicted"/>
<keyword evidence="1 2" id="KW-0129">CBS domain</keyword>
<reference evidence="4 5" key="1">
    <citation type="submission" date="2017-09" db="EMBL/GenBank/DDBJ databases">
        <title>Sequencing the genomes of two abundant thermophiles in Great Basin hot springs: Thermocrinis jamiesonii and novel Chloroflexi Thermoflexus hugenholtzii.</title>
        <authorList>
            <person name="Hedlund B."/>
        </authorList>
    </citation>
    <scope>NUCLEOTIDE SEQUENCE [LARGE SCALE GENOMIC DNA]</scope>
    <source>
        <strain evidence="4 5">G233</strain>
    </source>
</reference>
<dbReference type="SUPFAM" id="SSF54631">
    <property type="entry name" value="CBS-domain pair"/>
    <property type="match status" value="1"/>
</dbReference>
<evidence type="ECO:0000256" key="1">
    <source>
        <dbReference type="ARBA" id="ARBA00023122"/>
    </source>
</evidence>
<feature type="domain" description="CBS" evidence="3">
    <location>
        <begin position="10"/>
        <end position="68"/>
    </location>
</feature>
<dbReference type="InterPro" id="IPR000644">
    <property type="entry name" value="CBS_dom"/>
</dbReference>
<dbReference type="Proteomes" id="UP000223071">
    <property type="component" value="Unassembled WGS sequence"/>
</dbReference>
<dbReference type="PANTHER" id="PTHR43080:SF2">
    <property type="entry name" value="CBS DOMAIN-CONTAINING PROTEIN"/>
    <property type="match status" value="1"/>
</dbReference>
<evidence type="ECO:0000259" key="3">
    <source>
        <dbReference type="PROSITE" id="PS51371"/>
    </source>
</evidence>
<organism evidence="4 5">
    <name type="scientific">Tepidiforma thermophila (strain KCTC 52669 / CGMCC 1.13589 / G233)</name>
    <dbReference type="NCBI Taxonomy" id="2761530"/>
    <lineage>
        <taxon>Bacteria</taxon>
        <taxon>Bacillati</taxon>
        <taxon>Chloroflexota</taxon>
        <taxon>Tepidiformia</taxon>
        <taxon>Tepidiformales</taxon>
        <taxon>Tepidiformaceae</taxon>
        <taxon>Tepidiforma</taxon>
    </lineage>
</organism>
<evidence type="ECO:0000313" key="5">
    <source>
        <dbReference type="Proteomes" id="UP000223071"/>
    </source>
</evidence>
<dbReference type="InterPro" id="IPR046342">
    <property type="entry name" value="CBS_dom_sf"/>
</dbReference>
<name>A0A2A9HDU7_TEPT2</name>
<dbReference type="EMBL" id="PDJQ01000001">
    <property type="protein sequence ID" value="PFG74174.1"/>
    <property type="molecule type" value="Genomic_DNA"/>
</dbReference>
<evidence type="ECO:0000256" key="2">
    <source>
        <dbReference type="PROSITE-ProRule" id="PRU00703"/>
    </source>
</evidence>
<dbReference type="RefSeq" id="WP_098503580.1">
    <property type="nucleotide sequence ID" value="NZ_PDJQ01000001.1"/>
</dbReference>
<dbReference type="Pfam" id="PF00571">
    <property type="entry name" value="CBS"/>
    <property type="match status" value="2"/>
</dbReference>
<gene>
    <name evidence="4" type="ORF">A9A59_1387</name>
</gene>
<protein>
    <submittedName>
        <fullName evidence="4">CBS domain protein</fullName>
    </submittedName>
</protein>
<dbReference type="AlphaFoldDB" id="A0A2A9HDU7"/>
<feature type="domain" description="CBS" evidence="3">
    <location>
        <begin position="77"/>
        <end position="133"/>
    </location>
</feature>
<sequence>MYGFVSSVLAEKGRHVYTVERSATVAEAVRQMNEKGIGALLVVEGERPVGIFTERDVLRRVVDAGRDPALTRVAEVMTRDPVTISPEWHVEEAMQLMTGRRFRHLPVIEDGRLVGMISIGDLLRWVTIHQEDHIRAMTDYITGRLS</sequence>